<keyword evidence="2" id="KW-1185">Reference proteome</keyword>
<reference evidence="2" key="1">
    <citation type="submission" date="2019-06" db="EMBL/GenBank/DDBJ databases">
        <authorList>
            <person name="Broberg M."/>
        </authorList>
    </citation>
    <scope>NUCLEOTIDE SEQUENCE [LARGE SCALE GENOMIC DNA]</scope>
</reference>
<dbReference type="InterPro" id="IPR001920">
    <property type="entry name" value="Asp/Glu_race"/>
</dbReference>
<evidence type="ECO:0000313" key="1">
    <source>
        <dbReference type="EMBL" id="CAH0046511.1"/>
    </source>
</evidence>
<dbReference type="Proteomes" id="UP000775872">
    <property type="component" value="Unassembled WGS sequence"/>
</dbReference>
<protein>
    <recommendedName>
        <fullName evidence="3">Aspartate/glutamate racemase family protein</fullName>
    </recommendedName>
</protein>
<dbReference type="NCBIfam" id="NF005679">
    <property type="entry name" value="PRK07475.1"/>
    <property type="match status" value="1"/>
</dbReference>
<reference evidence="1 2" key="2">
    <citation type="submission" date="2021-10" db="EMBL/GenBank/DDBJ databases">
        <authorList>
            <person name="Piombo E."/>
        </authorList>
    </citation>
    <scope>NUCLEOTIDE SEQUENCE [LARGE SCALE GENOMIC DNA]</scope>
</reference>
<dbReference type="Gene3D" id="3.40.50.1860">
    <property type="match status" value="1"/>
</dbReference>
<evidence type="ECO:0000313" key="2">
    <source>
        <dbReference type="Proteomes" id="UP000775872"/>
    </source>
</evidence>
<dbReference type="EMBL" id="CABFOC020000015">
    <property type="protein sequence ID" value="CAH0046511.1"/>
    <property type="molecule type" value="Genomic_DNA"/>
</dbReference>
<comment type="caution">
    <text evidence="1">The sequence shown here is derived from an EMBL/GenBank/DDBJ whole genome shotgun (WGS) entry which is preliminary data.</text>
</comment>
<name>A0A9N9YZY1_9HYPO</name>
<accession>A0A9N9YZY1</accession>
<organism evidence="1 2">
    <name type="scientific">Clonostachys solani</name>
    <dbReference type="NCBI Taxonomy" id="160281"/>
    <lineage>
        <taxon>Eukaryota</taxon>
        <taxon>Fungi</taxon>
        <taxon>Dikarya</taxon>
        <taxon>Ascomycota</taxon>
        <taxon>Pezizomycotina</taxon>
        <taxon>Sordariomycetes</taxon>
        <taxon>Hypocreomycetidae</taxon>
        <taxon>Hypocreales</taxon>
        <taxon>Bionectriaceae</taxon>
        <taxon>Clonostachys</taxon>
    </lineage>
</organism>
<dbReference type="AlphaFoldDB" id="A0A9N9YZY1"/>
<dbReference type="OrthoDB" id="412093at2759"/>
<proteinExistence type="predicted"/>
<sequence>MTQPGNHDERPPLGFLATEINFHRPPGDGFNNRTWSFPLIQQVAQGSLLVHLVSKDEYPEDFIENFVKASEILISKGCVGITTSCGFLAMAQPELSKRLSVPIATSSLLQIPAIQGFLPKGKIPGVITFDGTRLKLKHFQQLGITNAESIPIEGCPDPGELRRVIRDGLPYVHDKLEAELVQAARNLVRKHPDVGAIVLECTQLPPFAKAIQEAVKIPVFDVYTLGEWFYSGLSRTGFSEWTATEKIEARQRRPRSRVELSESKL</sequence>
<gene>
    <name evidence="1" type="ORF">CSOL1703_00012744</name>
</gene>
<dbReference type="GO" id="GO:0016855">
    <property type="term" value="F:racemase and epimerase activity, acting on amino acids and derivatives"/>
    <property type="evidence" value="ECO:0007669"/>
    <property type="project" value="InterPro"/>
</dbReference>
<evidence type="ECO:0008006" key="3">
    <source>
        <dbReference type="Google" id="ProtNLM"/>
    </source>
</evidence>